<evidence type="ECO:0000256" key="1">
    <source>
        <dbReference type="SAM" id="MobiDB-lite"/>
    </source>
</evidence>
<organism evidence="2 3">
    <name type="scientific">Roridomyces roridus</name>
    <dbReference type="NCBI Taxonomy" id="1738132"/>
    <lineage>
        <taxon>Eukaryota</taxon>
        <taxon>Fungi</taxon>
        <taxon>Dikarya</taxon>
        <taxon>Basidiomycota</taxon>
        <taxon>Agaricomycotina</taxon>
        <taxon>Agaricomycetes</taxon>
        <taxon>Agaricomycetidae</taxon>
        <taxon>Agaricales</taxon>
        <taxon>Marasmiineae</taxon>
        <taxon>Mycenaceae</taxon>
        <taxon>Roridomyces</taxon>
    </lineage>
</organism>
<sequence length="195" mass="21518">TDRRLRRKEHLSIYRLSAPAQSPVEVVIEIPSTQRPQSMLPPSSATHAPLYHAPYTHNRCNSQPNIRLGHPKRPLYSAIRPNMSRPSSPTMKPPRPTSMLPASHDALVSPAGPPPSSSRFSFGFGSFPSSQTHAALHSGSSVSGEMEMRMALASLAREAHEQDASFQFKETSKRSSMSWRVKKLGQGLKDLLRGK</sequence>
<gene>
    <name evidence="2" type="ORF">FB45DRAFT_683726</name>
</gene>
<proteinExistence type="predicted"/>
<keyword evidence="3" id="KW-1185">Reference proteome</keyword>
<evidence type="ECO:0000313" key="3">
    <source>
        <dbReference type="Proteomes" id="UP001221142"/>
    </source>
</evidence>
<accession>A0AAD7BUX5</accession>
<protein>
    <submittedName>
        <fullName evidence="2">Uncharacterized protein</fullName>
    </submittedName>
</protein>
<evidence type="ECO:0000313" key="2">
    <source>
        <dbReference type="EMBL" id="KAJ7631231.1"/>
    </source>
</evidence>
<dbReference type="Proteomes" id="UP001221142">
    <property type="component" value="Unassembled WGS sequence"/>
</dbReference>
<dbReference type="AlphaFoldDB" id="A0AAD7BUX5"/>
<feature type="non-terminal residue" evidence="2">
    <location>
        <position position="195"/>
    </location>
</feature>
<dbReference type="EMBL" id="JARKIF010000009">
    <property type="protein sequence ID" value="KAJ7631231.1"/>
    <property type="molecule type" value="Genomic_DNA"/>
</dbReference>
<feature type="non-terminal residue" evidence="2">
    <location>
        <position position="1"/>
    </location>
</feature>
<name>A0AAD7BUX5_9AGAR</name>
<feature type="region of interest" description="Disordered" evidence="1">
    <location>
        <begin position="79"/>
        <end position="115"/>
    </location>
</feature>
<comment type="caution">
    <text evidence="2">The sequence shown here is derived from an EMBL/GenBank/DDBJ whole genome shotgun (WGS) entry which is preliminary data.</text>
</comment>
<reference evidence="2" key="1">
    <citation type="submission" date="2023-03" db="EMBL/GenBank/DDBJ databases">
        <title>Massive genome expansion in bonnet fungi (Mycena s.s.) driven by repeated elements and novel gene families across ecological guilds.</title>
        <authorList>
            <consortium name="Lawrence Berkeley National Laboratory"/>
            <person name="Harder C.B."/>
            <person name="Miyauchi S."/>
            <person name="Viragh M."/>
            <person name="Kuo A."/>
            <person name="Thoen E."/>
            <person name="Andreopoulos B."/>
            <person name="Lu D."/>
            <person name="Skrede I."/>
            <person name="Drula E."/>
            <person name="Henrissat B."/>
            <person name="Morin E."/>
            <person name="Kohler A."/>
            <person name="Barry K."/>
            <person name="LaButti K."/>
            <person name="Morin E."/>
            <person name="Salamov A."/>
            <person name="Lipzen A."/>
            <person name="Mereny Z."/>
            <person name="Hegedus B."/>
            <person name="Baldrian P."/>
            <person name="Stursova M."/>
            <person name="Weitz H."/>
            <person name="Taylor A."/>
            <person name="Grigoriev I.V."/>
            <person name="Nagy L.G."/>
            <person name="Martin F."/>
            <person name="Kauserud H."/>
        </authorList>
    </citation>
    <scope>NUCLEOTIDE SEQUENCE</scope>
    <source>
        <strain evidence="2">9284</strain>
    </source>
</reference>